<accession>A0A1Z2R083</accession>
<proteinExistence type="predicted"/>
<keyword evidence="1" id="KW-0934">Plastid</keyword>
<evidence type="ECO:0000313" key="1">
    <source>
        <dbReference type="EMBL" id="ASA37108.1"/>
    </source>
</evidence>
<reference evidence="1" key="1">
    <citation type="journal article" date="2017" name="Am. J. Bot.">
        <title>The East Asian origin of the giant lobelias.</title>
        <authorList>
            <person name="Knox E.B."/>
            <person name="Li C."/>
        </authorList>
    </citation>
    <scope>NUCLEOTIDE SEQUENCE</scope>
</reference>
<sequence>MQMPGNSQNSKADGSNVGCYYCSNVGCYHCSTHISTNRPKNGSNYTNNTKADGSNVGCYHCSTHISTNRPKNGSNYTNNTKADGSNVGCYHCSTHISTNRPKNGSNYNYNSPKDGINGKKFPELEKESLFPQTDSAERKFIAARKEHEPALTCPHGKKCHRYKHSYNKGHCETYSCKIFLEAFQSGREAGERWINQKIKIHRLSKNRKALEAFQGNMKSLLKEAAQKPKTELHFWNLGFWHGALLRLQTISPED</sequence>
<name>A0A1Z2R083_9ASTR</name>
<gene>
    <name evidence="1" type="primary">ORF254</name>
    <name evidence="1" type="ORF">Lo_mon1Pt0118</name>
</gene>
<organism evidence="1">
    <name type="scientific">Lobelia montana</name>
    <dbReference type="NCBI Taxonomy" id="2010894"/>
    <lineage>
        <taxon>Eukaryota</taxon>
        <taxon>Viridiplantae</taxon>
        <taxon>Streptophyta</taxon>
        <taxon>Embryophyta</taxon>
        <taxon>Tracheophyta</taxon>
        <taxon>Spermatophyta</taxon>
        <taxon>Magnoliopsida</taxon>
        <taxon>eudicotyledons</taxon>
        <taxon>Gunneridae</taxon>
        <taxon>Pentapetalae</taxon>
        <taxon>asterids</taxon>
        <taxon>campanulids</taxon>
        <taxon>Asterales</taxon>
        <taxon>Campanulaceae</taxon>
        <taxon>Lobelia</taxon>
    </lineage>
</organism>
<protein>
    <submittedName>
        <fullName evidence="1">Uncharacterized protein</fullName>
    </submittedName>
</protein>
<geneLocation type="plastid" evidence="1"/>
<dbReference type="AlphaFoldDB" id="A0A1Z2R083"/>
<dbReference type="EMBL" id="MF061200">
    <property type="protein sequence ID" value="ASA37108.1"/>
    <property type="molecule type" value="Genomic_DNA"/>
</dbReference>